<dbReference type="PANTHER" id="PTHR17490">
    <property type="entry name" value="SUA5"/>
    <property type="match status" value="1"/>
</dbReference>
<dbReference type="GO" id="GO:0006450">
    <property type="term" value="P:regulation of translational fidelity"/>
    <property type="evidence" value="ECO:0007669"/>
    <property type="project" value="TreeGrafter"/>
</dbReference>
<keyword evidence="5" id="KW-0808">Transferase</keyword>
<dbReference type="SUPFAM" id="SSF55821">
    <property type="entry name" value="YrdC/RibB"/>
    <property type="match status" value="1"/>
</dbReference>
<dbReference type="EC" id="2.7.7.87" evidence="3"/>
<dbReference type="GO" id="GO:0000049">
    <property type="term" value="F:tRNA binding"/>
    <property type="evidence" value="ECO:0007669"/>
    <property type="project" value="TreeGrafter"/>
</dbReference>
<gene>
    <name evidence="13" type="ORF">A3J13_01350</name>
</gene>
<dbReference type="EMBL" id="MFDU01000013">
    <property type="protein sequence ID" value="OGE64474.1"/>
    <property type="molecule type" value="Genomic_DNA"/>
</dbReference>
<dbReference type="PROSITE" id="PS51163">
    <property type="entry name" value="YRDC"/>
    <property type="match status" value="1"/>
</dbReference>
<dbReference type="NCBIfam" id="TIGR00057">
    <property type="entry name" value="L-threonylcarbamoyladenylate synthase"/>
    <property type="match status" value="1"/>
</dbReference>
<comment type="subcellular location">
    <subcellularLocation>
        <location evidence="1">Cytoplasm</location>
    </subcellularLocation>
</comment>
<evidence type="ECO:0000256" key="7">
    <source>
        <dbReference type="ARBA" id="ARBA00022695"/>
    </source>
</evidence>
<evidence type="ECO:0000256" key="8">
    <source>
        <dbReference type="ARBA" id="ARBA00022741"/>
    </source>
</evidence>
<keyword evidence="6" id="KW-0819">tRNA processing</keyword>
<feature type="domain" description="YrdC-like" evidence="12">
    <location>
        <begin position="1"/>
        <end position="179"/>
    </location>
</feature>
<evidence type="ECO:0000256" key="10">
    <source>
        <dbReference type="ARBA" id="ARBA00029774"/>
    </source>
</evidence>
<evidence type="ECO:0000256" key="6">
    <source>
        <dbReference type="ARBA" id="ARBA00022694"/>
    </source>
</evidence>
<protein>
    <recommendedName>
        <fullName evidence="10">L-threonylcarbamoyladenylate synthase</fullName>
        <ecNumber evidence="3">2.7.7.87</ecNumber>
    </recommendedName>
    <alternativeName>
        <fullName evidence="10">L-threonylcarbamoyladenylate synthase</fullName>
    </alternativeName>
</protein>
<organism evidence="13 14">
    <name type="scientific">Candidatus Daviesbacteria bacterium RIFCSPLOWO2_02_FULL_36_8</name>
    <dbReference type="NCBI Taxonomy" id="1797793"/>
    <lineage>
        <taxon>Bacteria</taxon>
        <taxon>Candidatus Daviesiibacteriota</taxon>
    </lineage>
</organism>
<dbReference type="PANTHER" id="PTHR17490:SF16">
    <property type="entry name" value="THREONYLCARBAMOYL-AMP SYNTHASE"/>
    <property type="match status" value="1"/>
</dbReference>
<dbReference type="GO" id="GO:0003725">
    <property type="term" value="F:double-stranded RNA binding"/>
    <property type="evidence" value="ECO:0007669"/>
    <property type="project" value="InterPro"/>
</dbReference>
<evidence type="ECO:0000259" key="12">
    <source>
        <dbReference type="PROSITE" id="PS51163"/>
    </source>
</evidence>
<accession>A0A1F5MGJ0</accession>
<keyword evidence="9" id="KW-0067">ATP-binding</keyword>
<evidence type="ECO:0000256" key="5">
    <source>
        <dbReference type="ARBA" id="ARBA00022679"/>
    </source>
</evidence>
<evidence type="ECO:0000313" key="13">
    <source>
        <dbReference type="EMBL" id="OGE64474.1"/>
    </source>
</evidence>
<keyword evidence="8" id="KW-0547">Nucleotide-binding</keyword>
<proteinExistence type="inferred from homology"/>
<evidence type="ECO:0000313" key="14">
    <source>
        <dbReference type="Proteomes" id="UP000183317"/>
    </source>
</evidence>
<dbReference type="Gene3D" id="3.90.870.10">
    <property type="entry name" value="DHBP synthase"/>
    <property type="match status" value="1"/>
</dbReference>
<dbReference type="GO" id="GO:0005737">
    <property type="term" value="C:cytoplasm"/>
    <property type="evidence" value="ECO:0007669"/>
    <property type="project" value="UniProtKB-SubCell"/>
</dbReference>
<dbReference type="GO" id="GO:0005524">
    <property type="term" value="F:ATP binding"/>
    <property type="evidence" value="ECO:0007669"/>
    <property type="project" value="UniProtKB-KW"/>
</dbReference>
<comment type="catalytic activity">
    <reaction evidence="11">
        <text>L-threonine + hydrogencarbonate + ATP = L-threonylcarbamoyladenylate + diphosphate + H2O</text>
        <dbReference type="Rhea" id="RHEA:36407"/>
        <dbReference type="ChEBI" id="CHEBI:15377"/>
        <dbReference type="ChEBI" id="CHEBI:17544"/>
        <dbReference type="ChEBI" id="CHEBI:30616"/>
        <dbReference type="ChEBI" id="CHEBI:33019"/>
        <dbReference type="ChEBI" id="CHEBI:57926"/>
        <dbReference type="ChEBI" id="CHEBI:73682"/>
        <dbReference type="EC" id="2.7.7.87"/>
    </reaction>
</comment>
<evidence type="ECO:0000256" key="2">
    <source>
        <dbReference type="ARBA" id="ARBA00007663"/>
    </source>
</evidence>
<dbReference type="InterPro" id="IPR006070">
    <property type="entry name" value="Sua5-like_dom"/>
</dbReference>
<evidence type="ECO:0000256" key="1">
    <source>
        <dbReference type="ARBA" id="ARBA00004496"/>
    </source>
</evidence>
<dbReference type="InterPro" id="IPR017945">
    <property type="entry name" value="DHBP_synth_RibB-like_a/b_dom"/>
</dbReference>
<dbReference type="GO" id="GO:0008033">
    <property type="term" value="P:tRNA processing"/>
    <property type="evidence" value="ECO:0007669"/>
    <property type="project" value="UniProtKB-KW"/>
</dbReference>
<evidence type="ECO:0000256" key="3">
    <source>
        <dbReference type="ARBA" id="ARBA00012584"/>
    </source>
</evidence>
<dbReference type="AlphaFoldDB" id="A0A1F5MGJ0"/>
<comment type="similarity">
    <text evidence="2">Belongs to the SUA5 family.</text>
</comment>
<keyword evidence="7" id="KW-0548">Nucleotidyltransferase</keyword>
<evidence type="ECO:0000256" key="11">
    <source>
        <dbReference type="ARBA" id="ARBA00048366"/>
    </source>
</evidence>
<comment type="caution">
    <text evidence="13">The sequence shown here is derived from an EMBL/GenBank/DDBJ whole genome shotgun (WGS) entry which is preliminary data.</text>
</comment>
<reference evidence="13 14" key="1">
    <citation type="journal article" date="2016" name="Nat. Commun.">
        <title>Thousands of microbial genomes shed light on interconnected biogeochemical processes in an aquifer system.</title>
        <authorList>
            <person name="Anantharaman K."/>
            <person name="Brown C.T."/>
            <person name="Hug L.A."/>
            <person name="Sharon I."/>
            <person name="Castelle C.J."/>
            <person name="Probst A.J."/>
            <person name="Thomas B.C."/>
            <person name="Singh A."/>
            <person name="Wilkins M.J."/>
            <person name="Karaoz U."/>
            <person name="Brodie E.L."/>
            <person name="Williams K.H."/>
            <person name="Hubbard S.S."/>
            <person name="Banfield J.F."/>
        </authorList>
    </citation>
    <scope>NUCLEOTIDE SEQUENCE [LARGE SCALE GENOMIC DNA]</scope>
</reference>
<sequence>MKQINEGGVGVIPTDTIYGIVGSALLPEAVEKIYHLRKRATDKPFIVLISSINDLEKFGVELSQPQKDFLSNHWPNALSVVLPVTDERFKYLHRGTNSLAFRMPKDEELLELLKEFGPLVAPSANVEGEKSAETIKEAQDYFGNFVDFYIDRGTLKSEPSTLISLNEDGLFTVLRQGSFKV</sequence>
<dbReference type="Proteomes" id="UP000183317">
    <property type="component" value="Unassembled WGS sequence"/>
</dbReference>
<dbReference type="Pfam" id="PF01300">
    <property type="entry name" value="Sua5_yciO_yrdC"/>
    <property type="match status" value="1"/>
</dbReference>
<evidence type="ECO:0000256" key="9">
    <source>
        <dbReference type="ARBA" id="ARBA00022840"/>
    </source>
</evidence>
<evidence type="ECO:0000256" key="4">
    <source>
        <dbReference type="ARBA" id="ARBA00022490"/>
    </source>
</evidence>
<keyword evidence="4" id="KW-0963">Cytoplasm</keyword>
<dbReference type="InterPro" id="IPR050156">
    <property type="entry name" value="TC-AMP_synthase_SUA5"/>
</dbReference>
<dbReference type="GO" id="GO:0061710">
    <property type="term" value="F:L-threonylcarbamoyladenylate synthase"/>
    <property type="evidence" value="ECO:0007669"/>
    <property type="project" value="UniProtKB-EC"/>
</dbReference>
<name>A0A1F5MGJ0_9BACT</name>